<keyword evidence="2" id="KW-0963">Cytoplasm</keyword>
<evidence type="ECO:0000256" key="4">
    <source>
        <dbReference type="ARBA" id="ARBA00022737"/>
    </source>
</evidence>
<evidence type="ECO:0000256" key="3">
    <source>
        <dbReference type="ARBA" id="ARBA00022574"/>
    </source>
</evidence>
<dbReference type="OMA" id="WRKRPCD"/>
<dbReference type="PANTHER" id="PTHR12442">
    <property type="entry name" value="DYNEIN INTERMEDIATE CHAIN"/>
    <property type="match status" value="1"/>
</dbReference>
<comment type="subcellular location">
    <subcellularLocation>
        <location evidence="1">Cytoplasm</location>
    </subcellularLocation>
</comment>
<dbReference type="GO" id="GO:0045504">
    <property type="term" value="F:dynein heavy chain binding"/>
    <property type="evidence" value="ECO:0007669"/>
    <property type="project" value="TreeGrafter"/>
</dbReference>
<proteinExistence type="predicted"/>
<comment type="caution">
    <text evidence="6">The sequence shown here is derived from an EMBL/GenBank/DDBJ whole genome shotgun (WGS) entry which is preliminary data.</text>
</comment>
<evidence type="ECO:0000313" key="7">
    <source>
        <dbReference type="Proteomes" id="UP000019149"/>
    </source>
</evidence>
<reference evidence="6 7" key="1">
    <citation type="journal article" date="2013" name="Nat. Genet.">
        <title>The genome of the hydatid tapeworm Echinococcus granulosus.</title>
        <authorList>
            <person name="Zheng H."/>
            <person name="Zhang W."/>
            <person name="Zhang L."/>
            <person name="Zhang Z."/>
            <person name="Li J."/>
            <person name="Lu G."/>
            <person name="Zhu Y."/>
            <person name="Wang Y."/>
            <person name="Huang Y."/>
            <person name="Liu J."/>
            <person name="Kang H."/>
            <person name="Chen J."/>
            <person name="Wang L."/>
            <person name="Chen A."/>
            <person name="Yu S."/>
            <person name="Gao Z."/>
            <person name="Jin L."/>
            <person name="Gu W."/>
            <person name="Wang Z."/>
            <person name="Zhao L."/>
            <person name="Shi B."/>
            <person name="Wen H."/>
            <person name="Lin R."/>
            <person name="Jones M.K."/>
            <person name="Brejova B."/>
            <person name="Vinar T."/>
            <person name="Zhao G."/>
            <person name="McManus D.P."/>
            <person name="Chen Z."/>
            <person name="Zhou Y."/>
            <person name="Wang S."/>
        </authorList>
    </citation>
    <scope>NUCLEOTIDE SEQUENCE [LARGE SCALE GENOMIC DNA]</scope>
</reference>
<keyword evidence="7" id="KW-1185">Reference proteome</keyword>
<evidence type="ECO:0000313" key="6">
    <source>
        <dbReference type="EMBL" id="EUB59904.1"/>
    </source>
</evidence>
<dbReference type="SUPFAM" id="SSF50978">
    <property type="entry name" value="WD40 repeat-like"/>
    <property type="match status" value="1"/>
</dbReference>
<dbReference type="SMART" id="SM00320">
    <property type="entry name" value="WD40"/>
    <property type="match status" value="3"/>
</dbReference>
<dbReference type="GeneID" id="36340945"/>
<dbReference type="GO" id="GO:0045503">
    <property type="term" value="F:dynein light chain binding"/>
    <property type="evidence" value="ECO:0007669"/>
    <property type="project" value="TreeGrafter"/>
</dbReference>
<dbReference type="InterPro" id="IPR050687">
    <property type="entry name" value="Dynein_IC"/>
</dbReference>
<dbReference type="GO" id="GO:0060294">
    <property type="term" value="P:cilium movement involved in cell motility"/>
    <property type="evidence" value="ECO:0007669"/>
    <property type="project" value="TreeGrafter"/>
</dbReference>
<dbReference type="PANTHER" id="PTHR12442:SF5">
    <property type="entry name" value="DYNEIN AXONEMAL INTERMEDIATE CHAIN 3"/>
    <property type="match status" value="1"/>
</dbReference>
<name>W6V1X0_ECHGR</name>
<protein>
    <submittedName>
        <fullName evidence="6">WD repeat-containing protein 63</fullName>
    </submittedName>
</protein>
<keyword evidence="4" id="KW-0677">Repeat</keyword>
<accession>W6V1X0</accession>
<dbReference type="STRING" id="6210.W6V1X0"/>
<feature type="compositionally biased region" description="Basic residues" evidence="5">
    <location>
        <begin position="1"/>
        <end position="23"/>
    </location>
</feature>
<gene>
    <name evidence="6" type="ORF">EGR_05230</name>
</gene>
<organism evidence="6 7">
    <name type="scientific">Echinococcus granulosus</name>
    <name type="common">Hydatid tapeworm</name>
    <dbReference type="NCBI Taxonomy" id="6210"/>
    <lineage>
        <taxon>Eukaryota</taxon>
        <taxon>Metazoa</taxon>
        <taxon>Spiralia</taxon>
        <taxon>Lophotrochozoa</taxon>
        <taxon>Platyhelminthes</taxon>
        <taxon>Cestoda</taxon>
        <taxon>Eucestoda</taxon>
        <taxon>Cyclophyllidea</taxon>
        <taxon>Taeniidae</taxon>
        <taxon>Echinococcus</taxon>
        <taxon>Echinococcus granulosus group</taxon>
    </lineage>
</organism>
<keyword evidence="3" id="KW-0853">WD repeat</keyword>
<dbReference type="RefSeq" id="XP_024351100.1">
    <property type="nucleotide sequence ID" value="XM_024494479.1"/>
</dbReference>
<dbReference type="Proteomes" id="UP000019149">
    <property type="component" value="Unassembled WGS sequence"/>
</dbReference>
<dbReference type="OrthoDB" id="6619788at2759"/>
<evidence type="ECO:0000256" key="2">
    <source>
        <dbReference type="ARBA" id="ARBA00022490"/>
    </source>
</evidence>
<dbReference type="InterPro" id="IPR036322">
    <property type="entry name" value="WD40_repeat_dom_sf"/>
</dbReference>
<dbReference type="InterPro" id="IPR001680">
    <property type="entry name" value="WD40_rpt"/>
</dbReference>
<evidence type="ECO:0000256" key="5">
    <source>
        <dbReference type="SAM" id="MobiDB-lite"/>
    </source>
</evidence>
<dbReference type="KEGG" id="egl:EGR_05230"/>
<dbReference type="InterPro" id="IPR015943">
    <property type="entry name" value="WD40/YVTN_repeat-like_dom_sf"/>
</dbReference>
<evidence type="ECO:0000256" key="1">
    <source>
        <dbReference type="ARBA" id="ARBA00004496"/>
    </source>
</evidence>
<dbReference type="GO" id="GO:0036159">
    <property type="term" value="P:inner dynein arm assembly"/>
    <property type="evidence" value="ECO:0007669"/>
    <property type="project" value="TreeGrafter"/>
</dbReference>
<feature type="region of interest" description="Disordered" evidence="5">
    <location>
        <begin position="1"/>
        <end position="33"/>
    </location>
</feature>
<dbReference type="CTD" id="36340945"/>
<dbReference type="Gene3D" id="2.130.10.10">
    <property type="entry name" value="YVTN repeat-like/Quinoprotein amine dehydrogenase"/>
    <property type="match status" value="1"/>
</dbReference>
<dbReference type="EMBL" id="APAU02000037">
    <property type="protein sequence ID" value="EUB59904.1"/>
    <property type="molecule type" value="Genomic_DNA"/>
</dbReference>
<dbReference type="GO" id="GO:0036156">
    <property type="term" value="C:inner dynein arm"/>
    <property type="evidence" value="ECO:0007669"/>
    <property type="project" value="TreeGrafter"/>
</dbReference>
<dbReference type="AlphaFoldDB" id="W6V1X0"/>
<sequence length="986" mass="111405">MKSRSSMPKGKKGAKSPTKKTPKHSTLPDLTEDELIKSMSTMEEEEVYDQKAINDFMAQETLPEDDVLVFKFNGLQQTTIFGAQTITRLNERIANLRMTPALAALQSDVSVADSVAMVDRPEDAVYIGLNVEKESLLRSLEHTESTDALVVAVKEKVVEYPREFITFIVDEKMKFDGNFIMILSQDLDNTLRLEDLEVNEKDLVVDVIEEADDDVTWVFPSIEHPWANQGSDLEILEEGCVETRARIVSKFERPRHEFGAKRKLNVHQEGPTYTEVKPYEDKNFSIPVMELERGVTCVNSRSDHYTNTDWLYPRNQVVQYIPRLALMEEKETSATKTLSQRPISGLSNVLSLFEQGLKENLMFNFLKDDFANLGVSDDTYDNKSANNFKEILTLSDLRFAKDKAISHIEWHPKIEGLLAMSTVERLPYDELVNQLSRVLMTPTYIIVWSLYDPIQPQLLLLAPEDILCFEFNPTDPHIVAGGCNNGEVVLWDISKYDLTNVLEKLKSKQELPLFQFDENESQKVPTMPWCATSNIEASHATPITCLQWLPDHIELDRAGLTYENTSQHCVQLLTCATDGGVFVWDLRPEKCVLAVDKTRDQMVMPHDVPATFNALDAKWKPLLHVNLFRPDNAPDHCPTCFCIRERQGDRSVLDLKANVAKKVASENDPNRVGLPKAQPLDGINSIIFVGTADGDMVCVDWMPQKDVKTAKRQTPMPSFVAQLHDGPIVYIARSPFLPEVVLCVGGFSWSLWKENVTSGPLLCSAPYAKAPTGHSFQDLWYDPFSGGLWSPSRSSVFYIMRADGVLEAWDLLDKTHEPAILHTVSSSALTALSIKVEVRKHFLAVGDMHGALKILLVSFLIVGWHDQASLNVDYSPASCLQIPHRLKVGGPEEVEAMTGYIDREVRRRAYVVSRWKRREQERMQKEAEDKHLAGISTVAELSATEKMQKMRSEYDAYLADERQFLRLLGLYGDTEVTAEEVEATPA</sequence>